<dbReference type="Proteomes" id="UP000612329">
    <property type="component" value="Unassembled WGS sequence"/>
</dbReference>
<protein>
    <submittedName>
        <fullName evidence="1">Uncharacterized protein</fullName>
    </submittedName>
</protein>
<keyword evidence="2" id="KW-1185">Reference proteome</keyword>
<dbReference type="EMBL" id="BMNR01000014">
    <property type="protein sequence ID" value="GGK35656.1"/>
    <property type="molecule type" value="Genomic_DNA"/>
</dbReference>
<sequence>MRIALKLSLIFILAIQCKSVEENKQSENDWVETQKSRDYFDYAVYIQKHPKSKNVEEALSEYLFLRDSVAGFLGCGKYNTSLSFVDEEKVLFDDELKSIDSLSFITFEYLKNGIPNVSPHKYNVQIPQSKMWDSISKVHFDILFYDKPFPIKSLKLALSEVSDGINSYKNYLSNKWYRLPYNKLTNEKKNGIDELNDSRFSFFDFSQMKGKRMILPTTSEFDINEEDSEQ</sequence>
<reference evidence="1" key="1">
    <citation type="journal article" date="2014" name="Int. J. Syst. Evol. Microbiol.">
        <title>Complete genome sequence of Corynebacterium casei LMG S-19264T (=DSM 44701T), isolated from a smear-ripened cheese.</title>
        <authorList>
            <consortium name="US DOE Joint Genome Institute (JGI-PGF)"/>
            <person name="Walter F."/>
            <person name="Albersmeier A."/>
            <person name="Kalinowski J."/>
            <person name="Ruckert C."/>
        </authorList>
    </citation>
    <scope>NUCLEOTIDE SEQUENCE</scope>
    <source>
        <strain evidence="1">JCM 12862</strain>
    </source>
</reference>
<comment type="caution">
    <text evidence="1">The sequence shown here is derived from an EMBL/GenBank/DDBJ whole genome shotgun (WGS) entry which is preliminary data.</text>
</comment>
<dbReference type="RefSeq" id="WP_188655184.1">
    <property type="nucleotide sequence ID" value="NZ_BMNR01000014.1"/>
</dbReference>
<gene>
    <name evidence="1" type="ORF">GCM10007962_32540</name>
</gene>
<accession>A0A8J3BSZ4</accession>
<proteinExistence type="predicted"/>
<evidence type="ECO:0000313" key="2">
    <source>
        <dbReference type="Proteomes" id="UP000612329"/>
    </source>
</evidence>
<evidence type="ECO:0000313" key="1">
    <source>
        <dbReference type="EMBL" id="GGK35656.1"/>
    </source>
</evidence>
<name>A0A8J3BSZ4_9FLAO</name>
<organism evidence="1 2">
    <name type="scientific">Yeosuana aromativorans</name>
    <dbReference type="NCBI Taxonomy" id="288019"/>
    <lineage>
        <taxon>Bacteria</taxon>
        <taxon>Pseudomonadati</taxon>
        <taxon>Bacteroidota</taxon>
        <taxon>Flavobacteriia</taxon>
        <taxon>Flavobacteriales</taxon>
        <taxon>Flavobacteriaceae</taxon>
        <taxon>Yeosuana</taxon>
    </lineage>
</organism>
<reference evidence="1" key="2">
    <citation type="submission" date="2020-09" db="EMBL/GenBank/DDBJ databases">
        <authorList>
            <person name="Sun Q."/>
            <person name="Ohkuma M."/>
        </authorList>
    </citation>
    <scope>NUCLEOTIDE SEQUENCE</scope>
    <source>
        <strain evidence="1">JCM 12862</strain>
    </source>
</reference>
<dbReference type="AlphaFoldDB" id="A0A8J3BSZ4"/>